<accession>A0A397IVT4</accession>
<evidence type="ECO:0000313" key="3">
    <source>
        <dbReference type="EMBL" id="RHZ77906.1"/>
    </source>
</evidence>
<dbReference type="OrthoDB" id="2438462at2759"/>
<evidence type="ECO:0000256" key="1">
    <source>
        <dbReference type="SAM" id="MobiDB-lite"/>
    </source>
</evidence>
<name>A0A397IVT4_9GLOM</name>
<feature type="compositionally biased region" description="Basic and acidic residues" evidence="1">
    <location>
        <begin position="404"/>
        <end position="421"/>
    </location>
</feature>
<feature type="transmembrane region" description="Helical" evidence="2">
    <location>
        <begin position="221"/>
        <end position="241"/>
    </location>
</feature>
<reference evidence="3 4" key="1">
    <citation type="submission" date="2018-08" db="EMBL/GenBank/DDBJ databases">
        <title>Genome and evolution of the arbuscular mycorrhizal fungus Diversispora epigaea (formerly Glomus versiforme) and its bacterial endosymbionts.</title>
        <authorList>
            <person name="Sun X."/>
            <person name="Fei Z."/>
            <person name="Harrison M."/>
        </authorList>
    </citation>
    <scope>NUCLEOTIDE SEQUENCE [LARGE SCALE GENOMIC DNA]</scope>
    <source>
        <strain evidence="3 4">IT104</strain>
    </source>
</reference>
<feature type="compositionally biased region" description="Basic and acidic residues" evidence="1">
    <location>
        <begin position="360"/>
        <end position="371"/>
    </location>
</feature>
<feature type="compositionally biased region" description="Polar residues" evidence="1">
    <location>
        <begin position="341"/>
        <end position="351"/>
    </location>
</feature>
<feature type="compositionally biased region" description="Acidic residues" evidence="1">
    <location>
        <begin position="422"/>
        <end position="436"/>
    </location>
</feature>
<feature type="compositionally biased region" description="Basic and acidic residues" evidence="1">
    <location>
        <begin position="437"/>
        <end position="446"/>
    </location>
</feature>
<keyword evidence="2" id="KW-0472">Membrane</keyword>
<feature type="compositionally biased region" description="Low complexity" evidence="1">
    <location>
        <begin position="383"/>
        <end position="401"/>
    </location>
</feature>
<dbReference type="EMBL" id="PQFF01000159">
    <property type="protein sequence ID" value="RHZ77906.1"/>
    <property type="molecule type" value="Genomic_DNA"/>
</dbReference>
<organism evidence="3 4">
    <name type="scientific">Diversispora epigaea</name>
    <dbReference type="NCBI Taxonomy" id="1348612"/>
    <lineage>
        <taxon>Eukaryota</taxon>
        <taxon>Fungi</taxon>
        <taxon>Fungi incertae sedis</taxon>
        <taxon>Mucoromycota</taxon>
        <taxon>Glomeromycotina</taxon>
        <taxon>Glomeromycetes</taxon>
        <taxon>Diversisporales</taxon>
        <taxon>Diversisporaceae</taxon>
        <taxon>Diversispora</taxon>
    </lineage>
</organism>
<evidence type="ECO:0000313" key="4">
    <source>
        <dbReference type="Proteomes" id="UP000266861"/>
    </source>
</evidence>
<keyword evidence="2" id="KW-1133">Transmembrane helix</keyword>
<keyword evidence="2" id="KW-0812">Transmembrane</keyword>
<proteinExistence type="predicted"/>
<feature type="region of interest" description="Disordered" evidence="1">
    <location>
        <begin position="341"/>
        <end position="452"/>
    </location>
</feature>
<keyword evidence="4" id="KW-1185">Reference proteome</keyword>
<dbReference type="Proteomes" id="UP000266861">
    <property type="component" value="Unassembled WGS sequence"/>
</dbReference>
<gene>
    <name evidence="3" type="ORF">Glove_169g51</name>
</gene>
<dbReference type="AlphaFoldDB" id="A0A397IVT4"/>
<comment type="caution">
    <text evidence="3">The sequence shown here is derived from an EMBL/GenBank/DDBJ whole genome shotgun (WGS) entry which is preliminary data.</text>
</comment>
<protein>
    <submittedName>
        <fullName evidence="3">Uncharacterized protein</fullName>
    </submittedName>
</protein>
<sequence>MSTDMTCGNVTCNPNQICYLSSDGPSCELNRNKINKPWRLDNNLFPPIRYMGNKRGEVEGSSCDLLNCSGWDDLNKKWLIDYFYQNWINSSSSDLNTTIVPGSFVNPLEYLGSCLESDQYPIFFCSNGTCEKRKNSTNVCKSSNQCLSSKCGNVSITNMTHLEILTNPNYTLNCEDDTSIWSLMDSSGKEFYMDRNSYYFNKNSGNGNGNDGGSNSISSTLVVITIIFFILFVLSTLCCYAKKVMRKQREEFIQRSEGGLHRGGSLLSTINRSNSVRTLPPYTAVSDPPNQTGINPGIFSTLTNFLFPGELPPPYEDENYGSEDQDIRRITNLNFINDIQNADESRATVTTSERDDEGDREDHTTIEVRDGGEEETPVALSMNTPNDNNVNDSSNGNTGDDTTNDVKNEKNDNTFELKSIESIEEQNTDDEGEEEIGNSHERRESEVGLINK</sequence>
<evidence type="ECO:0000256" key="2">
    <source>
        <dbReference type="SAM" id="Phobius"/>
    </source>
</evidence>